<feature type="compositionally biased region" description="Basic and acidic residues" evidence="2">
    <location>
        <begin position="14"/>
        <end position="27"/>
    </location>
</feature>
<organism evidence="3 4">
    <name type="scientific">Apolygus lucorum</name>
    <name type="common">Small green plant bug</name>
    <name type="synonym">Lygocoris lucorum</name>
    <dbReference type="NCBI Taxonomy" id="248454"/>
    <lineage>
        <taxon>Eukaryota</taxon>
        <taxon>Metazoa</taxon>
        <taxon>Ecdysozoa</taxon>
        <taxon>Arthropoda</taxon>
        <taxon>Hexapoda</taxon>
        <taxon>Insecta</taxon>
        <taxon>Pterygota</taxon>
        <taxon>Neoptera</taxon>
        <taxon>Paraneoptera</taxon>
        <taxon>Hemiptera</taxon>
        <taxon>Heteroptera</taxon>
        <taxon>Panheteroptera</taxon>
        <taxon>Cimicomorpha</taxon>
        <taxon>Miridae</taxon>
        <taxon>Mirini</taxon>
        <taxon>Apolygus</taxon>
    </lineage>
</organism>
<feature type="region of interest" description="Disordered" evidence="2">
    <location>
        <begin position="1"/>
        <end position="43"/>
    </location>
</feature>
<keyword evidence="4" id="KW-1185">Reference proteome</keyword>
<feature type="compositionally biased region" description="Polar residues" evidence="2">
    <location>
        <begin position="133"/>
        <end position="147"/>
    </location>
</feature>
<feature type="compositionally biased region" description="Low complexity" evidence="2">
    <location>
        <begin position="28"/>
        <end position="43"/>
    </location>
</feature>
<keyword evidence="1" id="KW-0175">Coiled coil</keyword>
<feature type="region of interest" description="Disordered" evidence="2">
    <location>
        <begin position="79"/>
        <end position="153"/>
    </location>
</feature>
<comment type="caution">
    <text evidence="3">The sequence shown here is derived from an EMBL/GenBank/DDBJ whole genome shotgun (WGS) entry which is preliminary data.</text>
</comment>
<protein>
    <submittedName>
        <fullName evidence="3">Uncharacterized protein</fullName>
    </submittedName>
</protein>
<dbReference type="EMBL" id="WIXP02000005">
    <property type="protein sequence ID" value="KAF6211087.1"/>
    <property type="molecule type" value="Genomic_DNA"/>
</dbReference>
<sequence length="163" mass="18533">MDGMRLRNSKVLPPRKEEGGGDADRISVRSGGSTRTSSSKSSVLSKIEMLRAIDKQQEEARARLRAQEDSMQELREKLLLDLKTGSRSSRASRKSETSRSEDDRLKLKTMTVQAQVEPLPKINYSPLHPEQPQPMQSHFSERQQVPQDSHLAHSVHKAFHLMY</sequence>
<evidence type="ECO:0000256" key="1">
    <source>
        <dbReference type="SAM" id="Coils"/>
    </source>
</evidence>
<feature type="coiled-coil region" evidence="1">
    <location>
        <begin position="50"/>
        <end position="77"/>
    </location>
</feature>
<evidence type="ECO:0000256" key="2">
    <source>
        <dbReference type="SAM" id="MobiDB-lite"/>
    </source>
</evidence>
<evidence type="ECO:0000313" key="4">
    <source>
        <dbReference type="Proteomes" id="UP000466442"/>
    </source>
</evidence>
<name>A0A8S9XQ80_APOLU</name>
<accession>A0A8S9XQ80</accession>
<dbReference type="Proteomes" id="UP000466442">
    <property type="component" value="Linkage Group LG5"/>
</dbReference>
<dbReference type="AlphaFoldDB" id="A0A8S9XQ80"/>
<proteinExistence type="predicted"/>
<gene>
    <name evidence="3" type="ORF">GE061_014200</name>
</gene>
<feature type="compositionally biased region" description="Basic and acidic residues" evidence="2">
    <location>
        <begin position="93"/>
        <end position="106"/>
    </location>
</feature>
<reference evidence="3" key="1">
    <citation type="journal article" date="2021" name="Mol. Ecol. Resour.">
        <title>Apolygus lucorum genome provides insights into omnivorousness and mesophyll feeding.</title>
        <authorList>
            <person name="Liu Y."/>
            <person name="Liu H."/>
            <person name="Wang H."/>
            <person name="Huang T."/>
            <person name="Liu B."/>
            <person name="Yang B."/>
            <person name="Yin L."/>
            <person name="Li B."/>
            <person name="Zhang Y."/>
            <person name="Zhang S."/>
            <person name="Jiang F."/>
            <person name="Zhang X."/>
            <person name="Ren Y."/>
            <person name="Wang B."/>
            <person name="Wang S."/>
            <person name="Lu Y."/>
            <person name="Wu K."/>
            <person name="Fan W."/>
            <person name="Wang G."/>
        </authorList>
    </citation>
    <scope>NUCLEOTIDE SEQUENCE</scope>
    <source>
        <strain evidence="3">12Hb</strain>
    </source>
</reference>
<evidence type="ECO:0000313" key="3">
    <source>
        <dbReference type="EMBL" id="KAF6211087.1"/>
    </source>
</evidence>